<evidence type="ECO:0000313" key="9">
    <source>
        <dbReference type="EMBL" id="EGN56368.1"/>
    </source>
</evidence>
<evidence type="ECO:0000256" key="2">
    <source>
        <dbReference type="ARBA" id="ARBA00022475"/>
    </source>
</evidence>
<evidence type="ECO:0000313" key="10">
    <source>
        <dbReference type="Proteomes" id="UP000002772"/>
    </source>
</evidence>
<feature type="transmembrane region" description="Helical" evidence="6">
    <location>
        <begin position="761"/>
        <end position="782"/>
    </location>
</feature>
<dbReference type="Pfam" id="PF12704">
    <property type="entry name" value="MacB_PCD"/>
    <property type="match status" value="2"/>
</dbReference>
<feature type="transmembrane region" description="Helical" evidence="6">
    <location>
        <begin position="418"/>
        <end position="440"/>
    </location>
</feature>
<keyword evidence="2" id="KW-1003">Cell membrane</keyword>
<feature type="domain" description="MacB-like periplasmic core" evidence="8">
    <location>
        <begin position="455"/>
        <end position="602"/>
    </location>
</feature>
<feature type="transmembrane region" description="Helical" evidence="6">
    <location>
        <begin position="376"/>
        <end position="397"/>
    </location>
</feature>
<feature type="transmembrane region" description="Helical" evidence="6">
    <location>
        <begin position="340"/>
        <end position="364"/>
    </location>
</feature>
<dbReference type="STRING" id="688246.Premu_0912"/>
<feature type="transmembrane region" description="Helical" evidence="6">
    <location>
        <begin position="674"/>
        <end position="693"/>
    </location>
</feature>
<sequence>MYTFINTLIHLGRRGQHNFSKIVCLGLGLAVSLVIIAEVYYEQTFDTWFPDADRTYIIRENFKNADMADMQQYNQTSGAIAPGVKRYAPMVEAATRYLNCWGDETQLRMDDQHTLQSGLTLADSCFFDVFPRRILVGNAKQALSTKNQVLISSDLAKRIGGNVVGRHFTIDDTPGVTFTIAGVYEAFPWGSSLHGQDALLSLCSIGQFSYDGRNNWMGNDSYHSYIRLVKGHDAEELQPYVQKMMQDNLPVKELQKAGVKFNYTFQTLNDNYTSDPYVKMMKWILCIVAFVLLFSSVMNYLLIVISNIVGRSREMAVRKCFGAERRNIYGQMMTEATVHVGLSVILAAVLVLLCKGSIGAFLSAPVTILLFNRGSWILVLIIVAVLAVGGLVPGWLYNHTLVTAAFRGWQENRRHWKLGLLAVQFVVVGLMLSLLAVINLQYNKVLTFNPGYDYSNVAIINVQGVSADQRHDLLTELRRMPEVQLTASAHQLPIDEWFGSGNDVMLPGSPKSRFNATDLYSVDGGFFRLMNLPIVQGTFFTDRSDSNWQVMVDQAFARKLATMAHWKDGVVGKHISITEHCDSLHPAMTIVGVYHDIQLGGVNHADDMNRPSMLFYSPHTEENMLVKTNNLTPDLIQRMQEKAERMFPGKKIYVRSYAVEYGNQYTQQKNFRNGILVGGLVVLIIALFGLVGYTSDEVSRRSKEIAIRKVNGATVTNILRMFIGNMLPLAALSVAVGAVGAWMIAAQWLRNFTQRITLSPWIFLIVMIVILLIVLVTMMLNCHRVANDNPVKYLKDE</sequence>
<dbReference type="Pfam" id="PF02687">
    <property type="entry name" value="FtsX"/>
    <property type="match status" value="2"/>
</dbReference>
<dbReference type="GO" id="GO:0022857">
    <property type="term" value="F:transmembrane transporter activity"/>
    <property type="evidence" value="ECO:0007669"/>
    <property type="project" value="TreeGrafter"/>
</dbReference>
<evidence type="ECO:0000256" key="5">
    <source>
        <dbReference type="ARBA" id="ARBA00023136"/>
    </source>
</evidence>
<dbReference type="eggNOG" id="COG0577">
    <property type="taxonomic scope" value="Bacteria"/>
</dbReference>
<dbReference type="InterPro" id="IPR050250">
    <property type="entry name" value="Macrolide_Exporter_MacB"/>
</dbReference>
<evidence type="ECO:0000256" key="6">
    <source>
        <dbReference type="SAM" id="Phobius"/>
    </source>
</evidence>
<dbReference type="Proteomes" id="UP000002772">
    <property type="component" value="Unassembled WGS sequence"/>
</dbReference>
<feature type="domain" description="MacB-like periplasmic core" evidence="8">
    <location>
        <begin position="25"/>
        <end position="241"/>
    </location>
</feature>
<feature type="transmembrane region" description="Helical" evidence="6">
    <location>
        <begin position="729"/>
        <end position="749"/>
    </location>
</feature>
<dbReference type="OrthoDB" id="905059at2"/>
<evidence type="ECO:0000256" key="3">
    <source>
        <dbReference type="ARBA" id="ARBA00022692"/>
    </source>
</evidence>
<reference evidence="10" key="1">
    <citation type="journal article" date="2011" name="Stand. Genomic Sci.">
        <title>Non-contiguous finished genome sequence of the opportunistic oral pathogen Prevotella multisaccharivorax type strain (PPPA20).</title>
        <authorList>
            <person name="Pati A."/>
            <person name="Gronow S."/>
            <person name="Lu M."/>
            <person name="Lapidus A."/>
            <person name="Nolan M."/>
            <person name="Lucas S."/>
            <person name="Hammon N."/>
            <person name="Deshpande S."/>
            <person name="Cheng J.F."/>
            <person name="Tapia R."/>
            <person name="Han C."/>
            <person name="Goodwin L."/>
            <person name="Pitluck S."/>
            <person name="Liolios K."/>
            <person name="Pagani I."/>
            <person name="Mavromatis K."/>
            <person name="Mikhailova N."/>
            <person name="Huntemann M."/>
            <person name="Chen A."/>
            <person name="Palaniappan K."/>
            <person name="Land M."/>
            <person name="Hauser L."/>
            <person name="Detter J.C."/>
            <person name="Brambilla E.M."/>
            <person name="Rohde M."/>
            <person name="Goker M."/>
            <person name="Woyke T."/>
            <person name="Bristow J."/>
            <person name="Eisen J.A."/>
            <person name="Markowitz V."/>
            <person name="Hugenholtz P."/>
            <person name="Kyrpides N.C."/>
            <person name="Klenk H.P."/>
            <person name="Ivanova N."/>
        </authorList>
    </citation>
    <scope>NUCLEOTIDE SEQUENCE [LARGE SCALE GENOMIC DNA]</scope>
    <source>
        <strain evidence="10">DSM 17128</strain>
    </source>
</reference>
<dbReference type="PANTHER" id="PTHR30572:SF18">
    <property type="entry name" value="ABC-TYPE MACROLIDE FAMILY EXPORT SYSTEM PERMEASE COMPONENT 2"/>
    <property type="match status" value="1"/>
</dbReference>
<protein>
    <recommendedName>
        <fullName evidence="11">ABC3 transporter permease protein domain-containing protein</fullName>
    </recommendedName>
</protein>
<evidence type="ECO:0008006" key="11">
    <source>
        <dbReference type="Google" id="ProtNLM"/>
    </source>
</evidence>
<feature type="domain" description="ABC3 transporter permease C-terminal" evidence="7">
    <location>
        <begin position="679"/>
        <end position="790"/>
    </location>
</feature>
<proteinExistence type="predicted"/>
<dbReference type="InterPro" id="IPR003838">
    <property type="entry name" value="ABC3_permease_C"/>
</dbReference>
<dbReference type="GO" id="GO:0005886">
    <property type="term" value="C:plasma membrane"/>
    <property type="evidence" value="ECO:0007669"/>
    <property type="project" value="UniProtKB-SubCell"/>
</dbReference>
<dbReference type="EMBL" id="GL945017">
    <property type="protein sequence ID" value="EGN56368.1"/>
    <property type="molecule type" value="Genomic_DNA"/>
</dbReference>
<keyword evidence="4 6" id="KW-1133">Transmembrane helix</keyword>
<dbReference type="HOGENOM" id="CLU_008713_1_0_10"/>
<organism evidence="9 10">
    <name type="scientific">Hallella multisaccharivorax DSM 17128</name>
    <dbReference type="NCBI Taxonomy" id="688246"/>
    <lineage>
        <taxon>Bacteria</taxon>
        <taxon>Pseudomonadati</taxon>
        <taxon>Bacteroidota</taxon>
        <taxon>Bacteroidia</taxon>
        <taxon>Bacteroidales</taxon>
        <taxon>Prevotellaceae</taxon>
        <taxon>Hallella</taxon>
    </lineage>
</organism>
<gene>
    <name evidence="9" type="ORF">Premu_0912</name>
</gene>
<dbReference type="AlphaFoldDB" id="F8N7E1"/>
<keyword evidence="3 6" id="KW-0812">Transmembrane</keyword>
<dbReference type="InterPro" id="IPR025857">
    <property type="entry name" value="MacB_PCD"/>
</dbReference>
<keyword evidence="5 6" id="KW-0472">Membrane</keyword>
<feature type="transmembrane region" description="Helical" evidence="6">
    <location>
        <begin position="22"/>
        <end position="41"/>
    </location>
</feature>
<accession>F8N7E1</accession>
<comment type="subcellular location">
    <subcellularLocation>
        <location evidence="1">Cell membrane</location>
        <topology evidence="1">Multi-pass membrane protein</topology>
    </subcellularLocation>
</comment>
<evidence type="ECO:0000259" key="7">
    <source>
        <dbReference type="Pfam" id="PF02687"/>
    </source>
</evidence>
<dbReference type="PANTHER" id="PTHR30572">
    <property type="entry name" value="MEMBRANE COMPONENT OF TRANSPORTER-RELATED"/>
    <property type="match status" value="1"/>
</dbReference>
<evidence type="ECO:0000256" key="4">
    <source>
        <dbReference type="ARBA" id="ARBA00022989"/>
    </source>
</evidence>
<evidence type="ECO:0000259" key="8">
    <source>
        <dbReference type="Pfam" id="PF12704"/>
    </source>
</evidence>
<name>F8N7E1_9BACT</name>
<evidence type="ECO:0000256" key="1">
    <source>
        <dbReference type="ARBA" id="ARBA00004651"/>
    </source>
</evidence>
<feature type="domain" description="ABC3 transporter permease C-terminal" evidence="7">
    <location>
        <begin position="287"/>
        <end position="391"/>
    </location>
</feature>
<keyword evidence="10" id="KW-1185">Reference proteome</keyword>
<feature type="transmembrane region" description="Helical" evidence="6">
    <location>
        <begin position="280"/>
        <end position="309"/>
    </location>
</feature>